<dbReference type="KEGG" id="tvd:SG34_033740"/>
<reference evidence="1 2" key="1">
    <citation type="journal article" date="2015" name="Genome Announc.">
        <title>Draft Genome Sequences of Marine Isolates of Thalassomonas viridans and Thalassomonas actiniarum.</title>
        <authorList>
            <person name="Olonade I."/>
            <person name="van Zyl L.J."/>
            <person name="Trindade M."/>
        </authorList>
    </citation>
    <scope>NUCLEOTIDE SEQUENCE [LARGE SCALE GENOMIC DNA]</scope>
    <source>
        <strain evidence="1 2">XOM25</strain>
    </source>
</reference>
<accession>A0AAE9Z8W8</accession>
<sequence>MHKDASNIISVIHNPVLIVSLDIGRYIRKLIERDFYDLSVLSFKELIQDINIQPRARVGE</sequence>
<gene>
    <name evidence="1" type="ORF">SG34_033740</name>
</gene>
<protein>
    <submittedName>
        <fullName evidence="1">Uncharacterized protein</fullName>
    </submittedName>
</protein>
<dbReference type="AlphaFoldDB" id="A0AAE9Z8W8"/>
<dbReference type="Proteomes" id="UP000032352">
    <property type="component" value="Chromosome pTvir"/>
</dbReference>
<evidence type="ECO:0000313" key="1">
    <source>
        <dbReference type="EMBL" id="WDE08856.1"/>
    </source>
</evidence>
<evidence type="ECO:0000313" key="2">
    <source>
        <dbReference type="Proteomes" id="UP000032352"/>
    </source>
</evidence>
<proteinExistence type="predicted"/>
<reference evidence="1 2" key="2">
    <citation type="journal article" date="2022" name="Mar. Drugs">
        <title>Bioassay-Guided Fractionation Leads to the Detection of Cholic Acid Generated by the Rare Thalassomonas sp.</title>
        <authorList>
            <person name="Pheiffer F."/>
            <person name="Schneider Y.K."/>
            <person name="Hansen E.H."/>
            <person name="Andersen J.H."/>
            <person name="Isaksson J."/>
            <person name="Busche T."/>
            <person name="R C."/>
            <person name="Kalinowski J."/>
            <person name="Zyl L.V."/>
            <person name="Trindade M."/>
        </authorList>
    </citation>
    <scope>NUCLEOTIDE SEQUENCE [LARGE SCALE GENOMIC DNA]</scope>
    <source>
        <strain evidence="1 2">XOM25</strain>
    </source>
</reference>
<dbReference type="Gene3D" id="3.40.50.12790">
    <property type="entry name" value="FHIPEP family, domain 4"/>
    <property type="match status" value="1"/>
</dbReference>
<dbReference type="InterPro" id="IPR042196">
    <property type="entry name" value="FHIPEP_4"/>
</dbReference>
<keyword evidence="2" id="KW-1185">Reference proteome</keyword>
<dbReference type="EMBL" id="CP059734">
    <property type="protein sequence ID" value="WDE08856.1"/>
    <property type="molecule type" value="Genomic_DNA"/>
</dbReference>
<name>A0AAE9Z8W8_9GAMM</name>
<organism evidence="1 2">
    <name type="scientific">Thalassomonas viridans</name>
    <dbReference type="NCBI Taxonomy" id="137584"/>
    <lineage>
        <taxon>Bacteria</taxon>
        <taxon>Pseudomonadati</taxon>
        <taxon>Pseudomonadota</taxon>
        <taxon>Gammaproteobacteria</taxon>
        <taxon>Alteromonadales</taxon>
        <taxon>Colwelliaceae</taxon>
        <taxon>Thalassomonas</taxon>
    </lineage>
</organism>